<dbReference type="InterPro" id="IPR024137">
    <property type="entry name" value="His_deAcase_cplx_SAP130"/>
</dbReference>
<evidence type="ECO:0000256" key="3">
    <source>
        <dbReference type="ARBA" id="ARBA00022491"/>
    </source>
</evidence>
<evidence type="ECO:0000313" key="10">
    <source>
        <dbReference type="Proteomes" id="UP000594260"/>
    </source>
</evidence>
<dbReference type="EnsemblMetazoa" id="XM_022804059">
    <property type="protein sequence ID" value="XP_022659794"/>
    <property type="gene ID" value="LOC111249765"/>
</dbReference>
<evidence type="ECO:0000256" key="4">
    <source>
        <dbReference type="ARBA" id="ARBA00023015"/>
    </source>
</evidence>
<dbReference type="AlphaFoldDB" id="A0A7M7M9I0"/>
<dbReference type="RefSeq" id="XP_022659793.1">
    <property type="nucleotide sequence ID" value="XM_022804058.1"/>
</dbReference>
<dbReference type="EnsemblMetazoa" id="XM_022804058">
    <property type="protein sequence ID" value="XP_022659793"/>
    <property type="gene ID" value="LOC111249765"/>
</dbReference>
<dbReference type="InParanoid" id="A0A7M7M9I0"/>
<feature type="compositionally biased region" description="Basic and acidic residues" evidence="7">
    <location>
        <begin position="779"/>
        <end position="788"/>
    </location>
</feature>
<feature type="compositionally biased region" description="Low complexity" evidence="7">
    <location>
        <begin position="615"/>
        <end position="632"/>
    </location>
</feature>
<evidence type="ECO:0000256" key="6">
    <source>
        <dbReference type="ARBA" id="ARBA00023242"/>
    </source>
</evidence>
<dbReference type="GO" id="GO:0000122">
    <property type="term" value="P:negative regulation of transcription by RNA polymerase II"/>
    <property type="evidence" value="ECO:0007669"/>
    <property type="project" value="TreeGrafter"/>
</dbReference>
<evidence type="ECO:0000256" key="1">
    <source>
        <dbReference type="ARBA" id="ARBA00004123"/>
    </source>
</evidence>
<dbReference type="Proteomes" id="UP000594260">
    <property type="component" value="Unplaced"/>
</dbReference>
<evidence type="ECO:0000256" key="5">
    <source>
        <dbReference type="ARBA" id="ARBA00023163"/>
    </source>
</evidence>
<dbReference type="RefSeq" id="XP_022659792.1">
    <property type="nucleotide sequence ID" value="XM_022804057.1"/>
</dbReference>
<dbReference type="InterPro" id="IPR031963">
    <property type="entry name" value="SAP130_C"/>
</dbReference>
<dbReference type="KEGG" id="vde:111249765"/>
<reference evidence="9" key="1">
    <citation type="submission" date="2021-01" db="UniProtKB">
        <authorList>
            <consortium name="EnsemblMetazoa"/>
        </authorList>
    </citation>
    <scope>IDENTIFICATION</scope>
</reference>
<dbReference type="CTD" id="79595"/>
<accession>A0A7M7M9I0</accession>
<evidence type="ECO:0000256" key="7">
    <source>
        <dbReference type="SAM" id="MobiDB-lite"/>
    </source>
</evidence>
<feature type="region of interest" description="Disordered" evidence="7">
    <location>
        <begin position="613"/>
        <end position="632"/>
    </location>
</feature>
<keyword evidence="10" id="KW-1185">Reference proteome</keyword>
<dbReference type="EnsemblMetazoa" id="XM_022804057">
    <property type="protein sequence ID" value="XP_022659792"/>
    <property type="gene ID" value="LOC111249765"/>
</dbReference>
<keyword evidence="3" id="KW-0678">Repressor</keyword>
<dbReference type="PANTHER" id="PTHR13497:SF3">
    <property type="entry name" value="HISTONE DEACETYLASE COMPLEX SUBUNIT SAP130"/>
    <property type="match status" value="1"/>
</dbReference>
<feature type="compositionally biased region" description="Basic and acidic residues" evidence="7">
    <location>
        <begin position="874"/>
        <end position="889"/>
    </location>
</feature>
<feature type="region of interest" description="Disordered" evidence="7">
    <location>
        <begin position="1"/>
        <end position="22"/>
    </location>
</feature>
<dbReference type="RefSeq" id="XP_022659795.1">
    <property type="nucleotide sequence ID" value="XM_022804060.1"/>
</dbReference>
<dbReference type="Pfam" id="PF16014">
    <property type="entry name" value="SAP130_C"/>
    <property type="match status" value="1"/>
</dbReference>
<dbReference type="GeneID" id="111249765"/>
<protein>
    <recommendedName>
        <fullName evidence="8">Histone deacetylase complex subunit SAP130 C-terminal domain-containing protein</fullName>
    </recommendedName>
</protein>
<dbReference type="OMA" id="TEVHMAM"/>
<comment type="subcellular location">
    <subcellularLocation>
        <location evidence="1">Nucleus</location>
    </subcellularLocation>
</comment>
<dbReference type="GO" id="GO:0070822">
    <property type="term" value="C:Sin3-type complex"/>
    <property type="evidence" value="ECO:0007669"/>
    <property type="project" value="TreeGrafter"/>
</dbReference>
<name>A0A7M7M9I0_VARDE</name>
<keyword evidence="4" id="KW-0805">Transcription regulation</keyword>
<dbReference type="OrthoDB" id="10048604at2759"/>
<keyword evidence="6" id="KW-0539">Nucleus</keyword>
<dbReference type="EnsemblMetazoa" id="XM_022804060">
    <property type="protein sequence ID" value="XP_022659795"/>
    <property type="gene ID" value="LOC111249765"/>
</dbReference>
<dbReference type="PANTHER" id="PTHR13497">
    <property type="entry name" value="HISTONE DEACETYLASE COMPLEX SUBUNIT SAP130"/>
    <property type="match status" value="1"/>
</dbReference>
<feature type="region of interest" description="Disordered" evidence="7">
    <location>
        <begin position="871"/>
        <end position="904"/>
    </location>
</feature>
<feature type="compositionally biased region" description="Low complexity" evidence="7">
    <location>
        <begin position="740"/>
        <end position="757"/>
    </location>
</feature>
<keyword evidence="5" id="KW-0804">Transcription</keyword>
<evidence type="ECO:0000256" key="2">
    <source>
        <dbReference type="ARBA" id="ARBA00007859"/>
    </source>
</evidence>
<sequence length="1067" mass="109533">MSSGGDTKPPDPGTGGTRVAPLATPVDLARVVVKPALPELPSVSLAQATHTSHLTGLPARVQQTAAAAPPAALTGTVISAAPASQNTGSAIFTPSSHLIVPAASKTASLRPPIRPLHPTPVVGPGVQKMITPTGVSPVSVKATPTVVQHVSRAPVVPMQQQQSGSAKRPAAANAATGATVAPNASLIRAPQFSSHVPRGPATVASITAGPKTAVATPIIRQTGTGGQNVVLAPTIPVGATRTTQGATLTATRSFAPVTMVEVAKPGVSVGVSQGGQQLHLGLQPSITIESSVARASGTSHKTQTVYAPAIFQPVVSGAGGGDKIAPTTATFFKTTSPAVHQGAQFTKGGTTFTPITTSQPQAVVQAAQAGVAPVVSIAGGVVPGVAAGTQAVTITSKVSVVTSAAAGQQHFGKVTPQPVFVANNKAGGVSNVVITTSQRPVRNVTTTQVTTAVTNASNLSIPMAKVYQQQPLTVSTQSADLEGQPQPIGFMTATGPRLQLPVISVGGQGVGAVQGAAPPGAVVLAGPESRAGATAQYAMPPGAYLTYETYPAYFGGQSGTSTPVHLTTATIPGVRAVSPRAPFSAPRPLMVTVDTKVHPAPNAQTGVISVTANKTGSVHPSTPTPTPSSTMTVGVPSTTIETSGGVTVTPVEVPTSSTTRIVTSEPVVGGSGAKLTTAAEHTNKLMEKVITQSLNTPVNPPTAPLPLSLSIAPASVSALSGAAITSVSVTPAAAAAAVVAAPGSTGSPSISSPSRPSILRKRPATLPDQCLPSPSISSSRKETSKDDSASSTVVSVKQESMEDNNNTSVNIIQSTGGGESQHTTVQHHQHAQITGLGGQNGQVASPRKKPRKQLLQMAEGETANVICTGAITTKRKENGRGETLVEREPAGSPGAGKHPPQQQRPQLFGAQFQPNWKARLNHFVHHSDVRSRDDKRPTVNELANQKCAAQRAHGWKLYHIKGQVEEVETIESDVFQRFSKILDEFENSTNHRPSEGSGTSHLSPEDEKMFNKITDLIKGNLQRSKIMQDQVGEVKKQLVKVLDHKPRVLDVIGKHVSKRPLKKREKL</sequence>
<feature type="region of interest" description="Disordered" evidence="7">
    <location>
        <begin position="740"/>
        <end position="855"/>
    </location>
</feature>
<organism evidence="9 10">
    <name type="scientific">Varroa destructor</name>
    <name type="common">Honeybee mite</name>
    <dbReference type="NCBI Taxonomy" id="109461"/>
    <lineage>
        <taxon>Eukaryota</taxon>
        <taxon>Metazoa</taxon>
        <taxon>Ecdysozoa</taxon>
        <taxon>Arthropoda</taxon>
        <taxon>Chelicerata</taxon>
        <taxon>Arachnida</taxon>
        <taxon>Acari</taxon>
        <taxon>Parasitiformes</taxon>
        <taxon>Mesostigmata</taxon>
        <taxon>Gamasina</taxon>
        <taxon>Dermanyssoidea</taxon>
        <taxon>Varroidae</taxon>
        <taxon>Varroa</taxon>
    </lineage>
</organism>
<evidence type="ECO:0000313" key="9">
    <source>
        <dbReference type="EnsemblMetazoa" id="XP_022659795"/>
    </source>
</evidence>
<feature type="compositionally biased region" description="Polar residues" evidence="7">
    <location>
        <begin position="987"/>
        <end position="1002"/>
    </location>
</feature>
<feature type="compositionally biased region" description="Polar residues" evidence="7">
    <location>
        <begin position="789"/>
        <end position="814"/>
    </location>
</feature>
<feature type="domain" description="Histone deacetylase complex subunit SAP130 C-terminal" evidence="8">
    <location>
        <begin position="788"/>
        <end position="1051"/>
    </location>
</feature>
<evidence type="ECO:0000259" key="8">
    <source>
        <dbReference type="Pfam" id="PF16014"/>
    </source>
</evidence>
<feature type="region of interest" description="Disordered" evidence="7">
    <location>
        <begin position="986"/>
        <end position="1006"/>
    </location>
</feature>
<comment type="similarity">
    <text evidence="2">Belongs to the SAP130 family.</text>
</comment>
<proteinExistence type="inferred from homology"/>
<dbReference type="RefSeq" id="XP_022659794.1">
    <property type="nucleotide sequence ID" value="XM_022804059.1"/>
</dbReference>